<proteinExistence type="predicted"/>
<name>A0A0H5R9H0_9EUKA</name>
<evidence type="ECO:0000256" key="2">
    <source>
        <dbReference type="SAM" id="MobiDB-lite"/>
    </source>
</evidence>
<evidence type="ECO:0000256" key="1">
    <source>
        <dbReference type="SAM" id="Coils"/>
    </source>
</evidence>
<feature type="non-terminal residue" evidence="3">
    <location>
        <position position="1"/>
    </location>
</feature>
<evidence type="ECO:0000313" key="3">
    <source>
        <dbReference type="EMBL" id="CRZ10431.1"/>
    </source>
</evidence>
<feature type="region of interest" description="Disordered" evidence="2">
    <location>
        <begin position="1"/>
        <end position="44"/>
    </location>
</feature>
<dbReference type="AlphaFoldDB" id="A0A0H5R9H0"/>
<accession>A0A0H5R9H0</accession>
<reference evidence="3" key="1">
    <citation type="submission" date="2015-04" db="EMBL/GenBank/DDBJ databases">
        <title>The genome sequence of the plant pathogenic Rhizarian Plasmodiophora brassicae reveals insights in its biotrophic life cycle and the origin of chitin synthesis.</title>
        <authorList>
            <person name="Schwelm A."/>
            <person name="Fogelqvist J."/>
            <person name="Knaust A."/>
            <person name="Julke S."/>
            <person name="Lilja T."/>
            <person name="Dhandapani V."/>
            <person name="Bonilla-Rosso G."/>
            <person name="Karlsson M."/>
            <person name="Shevchenko A."/>
            <person name="Choi S.R."/>
            <person name="Kim H.G."/>
            <person name="Park J.Y."/>
            <person name="Lim Y.P."/>
            <person name="Ludwig-Muller J."/>
            <person name="Dixelius C."/>
        </authorList>
    </citation>
    <scope>NUCLEOTIDE SEQUENCE</scope>
    <source>
        <tissue evidence="3">Potato root galls</tissue>
    </source>
</reference>
<organism evidence="3">
    <name type="scientific">Spongospora subterranea</name>
    <dbReference type="NCBI Taxonomy" id="70186"/>
    <lineage>
        <taxon>Eukaryota</taxon>
        <taxon>Sar</taxon>
        <taxon>Rhizaria</taxon>
        <taxon>Endomyxa</taxon>
        <taxon>Phytomyxea</taxon>
        <taxon>Plasmodiophorida</taxon>
        <taxon>Plasmodiophoridae</taxon>
        <taxon>Spongospora</taxon>
    </lineage>
</organism>
<feature type="coiled-coil region" evidence="1">
    <location>
        <begin position="108"/>
        <end position="135"/>
    </location>
</feature>
<sequence length="137" mass="15012">SRPSDNDLECVPVQNSFSSMKAPATPSASKARRQGPGLFTPLSASRARMMGDALKNIQMREAKCALNFGTAPDDVANPLKVLPQNEDVRPPFRQIEKENLTRIPDSFDVGTELNLAELEAEKEALEREIAELLDTSS</sequence>
<dbReference type="EMBL" id="HACM01009989">
    <property type="protein sequence ID" value="CRZ10431.1"/>
    <property type="molecule type" value="Transcribed_RNA"/>
</dbReference>
<protein>
    <submittedName>
        <fullName evidence="3">Uncharacterized protein</fullName>
    </submittedName>
</protein>
<keyword evidence="1" id="KW-0175">Coiled coil</keyword>